<evidence type="ECO:0000259" key="2">
    <source>
        <dbReference type="Pfam" id="PF21974"/>
    </source>
</evidence>
<proteinExistence type="predicted"/>
<evidence type="ECO:0000256" key="1">
    <source>
        <dbReference type="SAM" id="Coils"/>
    </source>
</evidence>
<evidence type="ECO:0000313" key="3">
    <source>
        <dbReference type="RefSeq" id="XP_028152986.1"/>
    </source>
</evidence>
<dbReference type="InParanoid" id="A0A6P7GT45"/>
<feature type="coiled-coil region" evidence="1">
    <location>
        <begin position="92"/>
        <end position="119"/>
    </location>
</feature>
<name>A0A6P7GT45_DIAVI</name>
<feature type="domain" description="Snurportin-1 m3G cap-binding" evidence="2">
    <location>
        <begin position="12"/>
        <end position="52"/>
    </location>
</feature>
<dbReference type="Pfam" id="PF21974">
    <property type="entry name" value="SPN1_m3Gcap_bd"/>
    <property type="match status" value="1"/>
</dbReference>
<reference evidence="3" key="1">
    <citation type="submission" date="2025-08" db="UniProtKB">
        <authorList>
            <consortium name="RefSeq"/>
        </authorList>
    </citation>
    <scope>IDENTIFICATION</scope>
    <source>
        <tissue evidence="3">Whole insect</tissue>
    </source>
</reference>
<organism evidence="3">
    <name type="scientific">Diabrotica virgifera virgifera</name>
    <name type="common">western corn rootworm</name>
    <dbReference type="NCBI Taxonomy" id="50390"/>
    <lineage>
        <taxon>Eukaryota</taxon>
        <taxon>Metazoa</taxon>
        <taxon>Ecdysozoa</taxon>
        <taxon>Arthropoda</taxon>
        <taxon>Hexapoda</taxon>
        <taxon>Insecta</taxon>
        <taxon>Pterygota</taxon>
        <taxon>Neoptera</taxon>
        <taxon>Endopterygota</taxon>
        <taxon>Coleoptera</taxon>
        <taxon>Polyphaga</taxon>
        <taxon>Cucujiformia</taxon>
        <taxon>Chrysomeloidea</taxon>
        <taxon>Chrysomelidae</taxon>
        <taxon>Galerucinae</taxon>
        <taxon>Diabroticina</taxon>
        <taxon>Diabroticites</taxon>
        <taxon>Diabrotica</taxon>
    </lineage>
</organism>
<dbReference type="InterPro" id="IPR047857">
    <property type="entry name" value="Snurportin1_C"/>
</dbReference>
<dbReference type="Gene3D" id="3.30.470.30">
    <property type="entry name" value="DNA ligase/mRNA capping enzyme"/>
    <property type="match status" value="1"/>
</dbReference>
<keyword evidence="1" id="KW-0175">Coiled coil</keyword>
<accession>A0A6P7GT45</accession>
<dbReference type="RefSeq" id="XP_028152986.1">
    <property type="nucleotide sequence ID" value="XM_028297185.1"/>
</dbReference>
<dbReference type="AlphaFoldDB" id="A0A6P7GT45"/>
<sequence>MGSFPAERALIQEKMFDVMKIQNKYVLYDGVVFYHKESEYTFGDTPLAMWLNSFMLPEKLGTDIPEIYRKQIPTCYINAEHYIKNMELFKRQKWEEREMEREERKINRIKQLMDSYIGN</sequence>
<protein>
    <submittedName>
        <fullName evidence="3">Snurportin-1-like</fullName>
    </submittedName>
</protein>
<gene>
    <name evidence="3" type="primary">LOC114346450</name>
</gene>